<protein>
    <submittedName>
        <fullName evidence="5">Helix-turn-helix domain-containing protein</fullName>
    </submittedName>
</protein>
<evidence type="ECO:0000256" key="2">
    <source>
        <dbReference type="ARBA" id="ARBA00023125"/>
    </source>
</evidence>
<comment type="caution">
    <text evidence="5">The sequence shown here is derived from an EMBL/GenBank/DDBJ whole genome shotgun (WGS) entry which is preliminary data.</text>
</comment>
<dbReference type="InterPro" id="IPR018060">
    <property type="entry name" value="HTH_AraC"/>
</dbReference>
<evidence type="ECO:0000256" key="3">
    <source>
        <dbReference type="ARBA" id="ARBA00023163"/>
    </source>
</evidence>
<accession>A0A6L9UCL1</accession>
<dbReference type="SMART" id="SM00342">
    <property type="entry name" value="HTH_ARAC"/>
    <property type="match status" value="1"/>
</dbReference>
<dbReference type="Pfam" id="PF12833">
    <property type="entry name" value="HTH_18"/>
    <property type="match status" value="1"/>
</dbReference>
<dbReference type="InterPro" id="IPR009057">
    <property type="entry name" value="Homeodomain-like_sf"/>
</dbReference>
<gene>
    <name evidence="5" type="ORF">GR212_22135</name>
</gene>
<dbReference type="InterPro" id="IPR020449">
    <property type="entry name" value="Tscrpt_reg_AraC-type_HTH"/>
</dbReference>
<reference evidence="5 6" key="1">
    <citation type="submission" date="2019-12" db="EMBL/GenBank/DDBJ databases">
        <title>Rhizobium genotypes associated with high levels of biological nitrogen fixation by grain legumes in a temperate-maritime cropping system.</title>
        <authorList>
            <person name="Maluk M."/>
            <person name="Francesc Ferrando Molina F."/>
            <person name="Lopez Del Egido L."/>
            <person name="Lafos M."/>
            <person name="Langarica-Fuentes A."/>
            <person name="Gebre Yohannes G."/>
            <person name="Young M.W."/>
            <person name="Martin P."/>
            <person name="Gantlett R."/>
            <person name="Kenicer G."/>
            <person name="Hawes C."/>
            <person name="Begg G.S."/>
            <person name="Quilliam R.S."/>
            <person name="Squire G.R."/>
            <person name="Poole P.S."/>
            <person name="Young P.W."/>
            <person name="Iannetta P.M."/>
            <person name="James E.K."/>
        </authorList>
    </citation>
    <scope>NUCLEOTIDE SEQUENCE [LARGE SCALE GENOMIC DNA]</scope>
    <source>
        <strain evidence="5 6">JHI1118</strain>
    </source>
</reference>
<dbReference type="Gene3D" id="1.10.10.60">
    <property type="entry name" value="Homeodomain-like"/>
    <property type="match status" value="2"/>
</dbReference>
<keyword evidence="1" id="KW-0805">Transcription regulation</keyword>
<dbReference type="Proteomes" id="UP000483035">
    <property type="component" value="Unassembled WGS sequence"/>
</dbReference>
<dbReference type="PRINTS" id="PR00032">
    <property type="entry name" value="HTHARAC"/>
</dbReference>
<sequence length="261" mass="28880">MQVNMKNVPAYDHHVLAYCTTVGGRLIQKRAGRVHDGRLSIGMSVLMPAGHEASWEGDFPASTRIRIPTELIARAAEEVGGDIELLNNFGARDTNIECFARLFADELGKPPHPAQRLIVDAVSCAVVVHLLRNYNAFDAAIDTGPPSLTARTIGKIMSYIEDNMQSTIGLLELAAIAGVSRFHFARLFKNSLGETPMSYVERMRIERAKGLIQQGRLSLVDVALTVGFADQSHFTRRFHRHMGCTPAAYARNMGLRLQPRR</sequence>
<dbReference type="PROSITE" id="PS01124">
    <property type="entry name" value="HTH_ARAC_FAMILY_2"/>
    <property type="match status" value="1"/>
</dbReference>
<evidence type="ECO:0000256" key="1">
    <source>
        <dbReference type="ARBA" id="ARBA00023015"/>
    </source>
</evidence>
<dbReference type="GO" id="GO:0043565">
    <property type="term" value="F:sequence-specific DNA binding"/>
    <property type="evidence" value="ECO:0007669"/>
    <property type="project" value="InterPro"/>
</dbReference>
<evidence type="ECO:0000313" key="5">
    <source>
        <dbReference type="EMBL" id="NEI72288.1"/>
    </source>
</evidence>
<dbReference type="GO" id="GO:0003700">
    <property type="term" value="F:DNA-binding transcription factor activity"/>
    <property type="evidence" value="ECO:0007669"/>
    <property type="project" value="InterPro"/>
</dbReference>
<keyword evidence="2" id="KW-0238">DNA-binding</keyword>
<evidence type="ECO:0000259" key="4">
    <source>
        <dbReference type="PROSITE" id="PS01124"/>
    </source>
</evidence>
<feature type="domain" description="HTH araC/xylS-type" evidence="4">
    <location>
        <begin position="154"/>
        <end position="252"/>
    </location>
</feature>
<proteinExistence type="predicted"/>
<dbReference type="SUPFAM" id="SSF46689">
    <property type="entry name" value="Homeodomain-like"/>
    <property type="match status" value="2"/>
</dbReference>
<evidence type="ECO:0000313" key="6">
    <source>
        <dbReference type="Proteomes" id="UP000483035"/>
    </source>
</evidence>
<organism evidence="5 6">
    <name type="scientific">Rhizobium lusitanum</name>
    <dbReference type="NCBI Taxonomy" id="293958"/>
    <lineage>
        <taxon>Bacteria</taxon>
        <taxon>Pseudomonadati</taxon>
        <taxon>Pseudomonadota</taxon>
        <taxon>Alphaproteobacteria</taxon>
        <taxon>Hyphomicrobiales</taxon>
        <taxon>Rhizobiaceae</taxon>
        <taxon>Rhizobium/Agrobacterium group</taxon>
        <taxon>Rhizobium</taxon>
    </lineage>
</organism>
<keyword evidence="3" id="KW-0804">Transcription</keyword>
<dbReference type="PANTHER" id="PTHR46796">
    <property type="entry name" value="HTH-TYPE TRANSCRIPTIONAL ACTIVATOR RHAS-RELATED"/>
    <property type="match status" value="1"/>
</dbReference>
<dbReference type="InterPro" id="IPR050204">
    <property type="entry name" value="AraC_XylS_family_regulators"/>
</dbReference>
<dbReference type="AlphaFoldDB" id="A0A6L9UCL1"/>
<name>A0A6L9UCL1_9HYPH</name>
<dbReference type="PANTHER" id="PTHR46796:SF6">
    <property type="entry name" value="ARAC SUBFAMILY"/>
    <property type="match status" value="1"/>
</dbReference>
<dbReference type="EMBL" id="WUEY01000011">
    <property type="protein sequence ID" value="NEI72288.1"/>
    <property type="molecule type" value="Genomic_DNA"/>
</dbReference>